<evidence type="ECO:0000313" key="1">
    <source>
        <dbReference type="EMBL" id="QZE13018.1"/>
    </source>
</evidence>
<sequence length="419" mass="44524">MTSSSNNQKANYMGPFLIMVALFFIVGFLTVVNQQFQAPLKAAFLSNAGALKNTLTTFITFAFFMGYPAMGSISSKWVDKNGYKSTLVRGLVMLVIALGIFEVSAFSNAHLGSMSIGAGETLPYAFIIFFLGSFFLGCALAVLQVVINPYLVNCDVKGTSSVTRINIGGASNSIGTTLAPFFVSGIVFAGTANPTVDQLYVPFAVLMATVALVAMTVTKLHLPNISSNGAEEVVVDDSKSVWSFKQLKYGVIGIFVYVGAEVCIGANINLFAEARDYTAEIASTMAAMYWGGMLIGRLCGSFLAKVSGQRQLIVASLIATTLIVLSMLMNNPWLLVGVGLVHSIMWGAIFALAIDKLGAYTSKGSGALMIGVAGGAVLPWFQGIAADVLGGWEMTWVIVILCELYILWYAISGHKPSNA</sequence>
<evidence type="ECO:0000313" key="2">
    <source>
        <dbReference type="Proteomes" id="UP000826212"/>
    </source>
</evidence>
<dbReference type="EMBL" id="CP081303">
    <property type="protein sequence ID" value="QZE13018.1"/>
    <property type="molecule type" value="Genomic_DNA"/>
</dbReference>
<name>A0AC61NBY5_9BACT</name>
<gene>
    <name evidence="1" type="ORF">K4L44_10500</name>
</gene>
<proteinExistence type="predicted"/>
<reference evidence="1" key="1">
    <citation type="submission" date="2021-08" db="EMBL/GenBank/DDBJ databases">
        <title>Novel anaerobic bacterium isolated from sea squirt in East Sea, Republic of Korea.</title>
        <authorList>
            <person name="Nguyen T.H."/>
            <person name="Li Z."/>
            <person name="Lee Y.-J."/>
            <person name="Ko J."/>
            <person name="Kim S.-G."/>
        </authorList>
    </citation>
    <scope>NUCLEOTIDE SEQUENCE</scope>
    <source>
        <strain evidence="1">KCTC 25031</strain>
    </source>
</reference>
<organism evidence="1 2">
    <name type="scientific">Halosquirtibacter laminarini</name>
    <dbReference type="NCBI Taxonomy" id="3374600"/>
    <lineage>
        <taxon>Bacteria</taxon>
        <taxon>Pseudomonadati</taxon>
        <taxon>Bacteroidota</taxon>
        <taxon>Bacteroidia</taxon>
        <taxon>Marinilabiliales</taxon>
        <taxon>Prolixibacteraceae</taxon>
        <taxon>Halosquirtibacter</taxon>
    </lineage>
</organism>
<dbReference type="Proteomes" id="UP000826212">
    <property type="component" value="Chromosome"/>
</dbReference>
<accession>A0AC61NBY5</accession>
<keyword evidence="2" id="KW-1185">Reference proteome</keyword>
<protein>
    <submittedName>
        <fullName evidence="1">Uncharacterized protein</fullName>
    </submittedName>
</protein>